<feature type="compositionally biased region" description="Basic and acidic residues" evidence="1">
    <location>
        <begin position="55"/>
        <end position="101"/>
    </location>
</feature>
<feature type="region of interest" description="Disordered" evidence="1">
    <location>
        <begin position="1"/>
        <end position="124"/>
    </location>
</feature>
<sequence>MTDTVVQHPPAIKVGGRRLSVSSRPKPHPATEAKPASPTTEPVDYPRPAPPGEQSPHENHEEEVPKKEKKKGNGGEEHERRLQESLHRKAEQNRPSKDGHTAKNWNAIGGGGRIGQPAGRGLGI</sequence>
<organism evidence="2 3">
    <name type="scientific">Wolfiporia cocos (strain MD-104)</name>
    <name type="common">Brown rot fungus</name>
    <dbReference type="NCBI Taxonomy" id="742152"/>
    <lineage>
        <taxon>Eukaryota</taxon>
        <taxon>Fungi</taxon>
        <taxon>Dikarya</taxon>
        <taxon>Basidiomycota</taxon>
        <taxon>Agaricomycotina</taxon>
        <taxon>Agaricomycetes</taxon>
        <taxon>Polyporales</taxon>
        <taxon>Phaeolaceae</taxon>
        <taxon>Wolfiporia</taxon>
    </lineage>
</organism>
<name>A0A2H3IY13_WOLCO</name>
<reference evidence="2 3" key="1">
    <citation type="journal article" date="2012" name="Science">
        <title>The Paleozoic origin of enzymatic lignin decomposition reconstructed from 31 fungal genomes.</title>
        <authorList>
            <person name="Floudas D."/>
            <person name="Binder M."/>
            <person name="Riley R."/>
            <person name="Barry K."/>
            <person name="Blanchette R.A."/>
            <person name="Henrissat B."/>
            <person name="Martinez A.T."/>
            <person name="Otillar R."/>
            <person name="Spatafora J.W."/>
            <person name="Yadav J.S."/>
            <person name="Aerts A."/>
            <person name="Benoit I."/>
            <person name="Boyd A."/>
            <person name="Carlson A."/>
            <person name="Copeland A."/>
            <person name="Coutinho P.M."/>
            <person name="de Vries R.P."/>
            <person name="Ferreira P."/>
            <person name="Findley K."/>
            <person name="Foster B."/>
            <person name="Gaskell J."/>
            <person name="Glotzer D."/>
            <person name="Gorecki P."/>
            <person name="Heitman J."/>
            <person name="Hesse C."/>
            <person name="Hori C."/>
            <person name="Igarashi K."/>
            <person name="Jurgens J.A."/>
            <person name="Kallen N."/>
            <person name="Kersten P."/>
            <person name="Kohler A."/>
            <person name="Kuees U."/>
            <person name="Kumar T.K.A."/>
            <person name="Kuo A."/>
            <person name="LaButti K."/>
            <person name="Larrondo L.F."/>
            <person name="Lindquist E."/>
            <person name="Ling A."/>
            <person name="Lombard V."/>
            <person name="Lucas S."/>
            <person name="Lundell T."/>
            <person name="Martin R."/>
            <person name="McLaughlin D.J."/>
            <person name="Morgenstern I."/>
            <person name="Morin E."/>
            <person name="Murat C."/>
            <person name="Nagy L.G."/>
            <person name="Nolan M."/>
            <person name="Ohm R.A."/>
            <person name="Patyshakuliyeva A."/>
            <person name="Rokas A."/>
            <person name="Ruiz-Duenas F.J."/>
            <person name="Sabat G."/>
            <person name="Salamov A."/>
            <person name="Samejima M."/>
            <person name="Schmutz J."/>
            <person name="Slot J.C."/>
            <person name="St John F."/>
            <person name="Stenlid J."/>
            <person name="Sun H."/>
            <person name="Sun S."/>
            <person name="Syed K."/>
            <person name="Tsang A."/>
            <person name="Wiebenga A."/>
            <person name="Young D."/>
            <person name="Pisabarro A."/>
            <person name="Eastwood D.C."/>
            <person name="Martin F."/>
            <person name="Cullen D."/>
            <person name="Grigoriev I.V."/>
            <person name="Hibbett D.S."/>
        </authorList>
    </citation>
    <scope>NUCLEOTIDE SEQUENCE [LARGE SCALE GENOMIC DNA]</scope>
    <source>
        <strain evidence="2 3">MD-104</strain>
    </source>
</reference>
<protein>
    <submittedName>
        <fullName evidence="2">Uncharacterized protein</fullName>
    </submittedName>
</protein>
<accession>A0A2H3IY13</accession>
<gene>
    <name evidence="2" type="ORF">WOLCODRAFT_63820</name>
</gene>
<feature type="compositionally biased region" description="Gly residues" evidence="1">
    <location>
        <begin position="108"/>
        <end position="124"/>
    </location>
</feature>
<dbReference type="AlphaFoldDB" id="A0A2H3IY13"/>
<keyword evidence="3" id="KW-1185">Reference proteome</keyword>
<dbReference type="Proteomes" id="UP000218811">
    <property type="component" value="Unassembled WGS sequence"/>
</dbReference>
<evidence type="ECO:0000313" key="2">
    <source>
        <dbReference type="EMBL" id="PCH34335.1"/>
    </source>
</evidence>
<dbReference type="EMBL" id="KB467831">
    <property type="protein sequence ID" value="PCH34335.1"/>
    <property type="molecule type" value="Genomic_DNA"/>
</dbReference>
<evidence type="ECO:0000256" key="1">
    <source>
        <dbReference type="SAM" id="MobiDB-lite"/>
    </source>
</evidence>
<proteinExistence type="predicted"/>
<dbReference type="OrthoDB" id="3228420at2759"/>
<evidence type="ECO:0000313" key="3">
    <source>
        <dbReference type="Proteomes" id="UP000218811"/>
    </source>
</evidence>
<dbReference type="OMA" id="REFAHHK"/>